<evidence type="ECO:0008006" key="4">
    <source>
        <dbReference type="Google" id="ProtNLM"/>
    </source>
</evidence>
<evidence type="ECO:0000313" key="2">
    <source>
        <dbReference type="EMBL" id="AGU47918.1"/>
    </source>
</evidence>
<name>T1X5Q3_VARPD</name>
<dbReference type="KEGG" id="vpd:VAPA_1c07980"/>
<dbReference type="HOGENOM" id="CLU_2248905_0_0_4"/>
<proteinExistence type="predicted"/>
<dbReference type="Proteomes" id="UP000016223">
    <property type="component" value="Chromosome 1"/>
</dbReference>
<feature type="chain" id="PRO_5004585963" description="Lipoprotein" evidence="1">
    <location>
        <begin position="28"/>
        <end position="104"/>
    </location>
</feature>
<dbReference type="AlphaFoldDB" id="T1X5Q3"/>
<keyword evidence="1" id="KW-0732">Signal</keyword>
<sequence length="104" mass="11128">MADCSDTRCRHQNMNRLFALSPLLALAACAGSGLIAGKAQGQSSEIRSVQVIGESAIDLRTRAILEASRQCGAQSKHARIVEVTSNGLTLFSHKPEAEAVFRCE</sequence>
<feature type="signal peptide" evidence="1">
    <location>
        <begin position="1"/>
        <end position="27"/>
    </location>
</feature>
<evidence type="ECO:0000313" key="3">
    <source>
        <dbReference type="Proteomes" id="UP000016223"/>
    </source>
</evidence>
<gene>
    <name evidence="2" type="ORF">VAPA_1c07980</name>
</gene>
<reference evidence="2 3" key="1">
    <citation type="submission" date="2012-10" db="EMBL/GenBank/DDBJ databases">
        <title>Genome sequence of Variovorax paradoxus B4.</title>
        <authorList>
            <person name="Schuldes J."/>
            <person name="Brandt U."/>
            <person name="Hiessl S."/>
            <person name="Wuebbeler J.H."/>
            <person name="Thuermer A."/>
            <person name="Steinbuechel A."/>
            <person name="Daniel R."/>
        </authorList>
    </citation>
    <scope>NUCLEOTIDE SEQUENCE [LARGE SCALE GENOMIC DNA]</scope>
    <source>
        <strain evidence="2 3">B4</strain>
    </source>
</reference>
<evidence type="ECO:0000256" key="1">
    <source>
        <dbReference type="SAM" id="SignalP"/>
    </source>
</evidence>
<dbReference type="EMBL" id="CP003911">
    <property type="protein sequence ID" value="AGU47918.1"/>
    <property type="molecule type" value="Genomic_DNA"/>
</dbReference>
<protein>
    <recommendedName>
        <fullName evidence="4">Lipoprotein</fullName>
    </recommendedName>
</protein>
<accession>T1X5Q3</accession>
<dbReference type="PATRIC" id="fig|1246301.3.peg.810"/>
<organism evidence="2 3">
    <name type="scientific">Variovorax paradoxus B4</name>
    <dbReference type="NCBI Taxonomy" id="1246301"/>
    <lineage>
        <taxon>Bacteria</taxon>
        <taxon>Pseudomonadati</taxon>
        <taxon>Pseudomonadota</taxon>
        <taxon>Betaproteobacteria</taxon>
        <taxon>Burkholderiales</taxon>
        <taxon>Comamonadaceae</taxon>
        <taxon>Variovorax</taxon>
    </lineage>
</organism>